<gene>
    <name evidence="1" type="ORF">BpHYR1_046865</name>
</gene>
<organism evidence="1 2">
    <name type="scientific">Brachionus plicatilis</name>
    <name type="common">Marine rotifer</name>
    <name type="synonym">Brachionus muelleri</name>
    <dbReference type="NCBI Taxonomy" id="10195"/>
    <lineage>
        <taxon>Eukaryota</taxon>
        <taxon>Metazoa</taxon>
        <taxon>Spiralia</taxon>
        <taxon>Gnathifera</taxon>
        <taxon>Rotifera</taxon>
        <taxon>Eurotatoria</taxon>
        <taxon>Monogononta</taxon>
        <taxon>Pseudotrocha</taxon>
        <taxon>Ploima</taxon>
        <taxon>Brachionidae</taxon>
        <taxon>Brachionus</taxon>
    </lineage>
</organism>
<evidence type="ECO:0000313" key="2">
    <source>
        <dbReference type="Proteomes" id="UP000276133"/>
    </source>
</evidence>
<keyword evidence="2" id="KW-1185">Reference proteome</keyword>
<evidence type="ECO:0000313" key="1">
    <source>
        <dbReference type="EMBL" id="RNA22427.1"/>
    </source>
</evidence>
<protein>
    <submittedName>
        <fullName evidence="1">Uncharacterized protein</fullName>
    </submittedName>
</protein>
<dbReference type="Proteomes" id="UP000276133">
    <property type="component" value="Unassembled WGS sequence"/>
</dbReference>
<sequence>MINVKLFSIKPSNKNRDKKMEIGQTARPNNKKSQNLLKIYQNLQKFGHFLAKFKQQNGNSAFQKFGRQHFCTL</sequence>
<comment type="caution">
    <text evidence="1">The sequence shown here is derived from an EMBL/GenBank/DDBJ whole genome shotgun (WGS) entry which is preliminary data.</text>
</comment>
<name>A0A3M7RFY9_BRAPC</name>
<proteinExistence type="predicted"/>
<dbReference type="EMBL" id="REGN01003456">
    <property type="protein sequence ID" value="RNA22427.1"/>
    <property type="molecule type" value="Genomic_DNA"/>
</dbReference>
<dbReference type="AlphaFoldDB" id="A0A3M7RFY9"/>
<accession>A0A3M7RFY9</accession>
<reference evidence="1 2" key="1">
    <citation type="journal article" date="2018" name="Sci. Rep.">
        <title>Genomic signatures of local adaptation to the degree of environmental predictability in rotifers.</title>
        <authorList>
            <person name="Franch-Gras L."/>
            <person name="Hahn C."/>
            <person name="Garcia-Roger E.M."/>
            <person name="Carmona M.J."/>
            <person name="Serra M."/>
            <person name="Gomez A."/>
        </authorList>
    </citation>
    <scope>NUCLEOTIDE SEQUENCE [LARGE SCALE GENOMIC DNA]</scope>
    <source>
        <strain evidence="1">HYR1</strain>
    </source>
</reference>